<dbReference type="PROSITE" id="PS50096">
    <property type="entry name" value="IQ"/>
    <property type="match status" value="2"/>
</dbReference>
<evidence type="ECO:0000256" key="1">
    <source>
        <dbReference type="SAM" id="MobiDB-lite"/>
    </source>
</evidence>
<dbReference type="EMBL" id="HBGF01039840">
    <property type="protein sequence ID" value="CAD9139042.1"/>
    <property type="molecule type" value="Transcribed_RNA"/>
</dbReference>
<reference evidence="2" key="1">
    <citation type="submission" date="2021-01" db="EMBL/GenBank/DDBJ databases">
        <authorList>
            <person name="Corre E."/>
            <person name="Pelletier E."/>
            <person name="Niang G."/>
            <person name="Scheremetjew M."/>
            <person name="Finn R."/>
            <person name="Kale V."/>
            <person name="Holt S."/>
            <person name="Cochrane G."/>
            <person name="Meng A."/>
            <person name="Brown T."/>
            <person name="Cohen L."/>
        </authorList>
    </citation>
    <scope>NUCLEOTIDE SEQUENCE</scope>
    <source>
        <strain evidence="2">CCAP 1951/1</strain>
    </source>
</reference>
<dbReference type="SMART" id="SM00015">
    <property type="entry name" value="IQ"/>
    <property type="match status" value="2"/>
</dbReference>
<dbReference type="Gene3D" id="1.20.5.190">
    <property type="match status" value="1"/>
</dbReference>
<feature type="region of interest" description="Disordered" evidence="1">
    <location>
        <begin position="113"/>
        <end position="134"/>
    </location>
</feature>
<sequence>MAHDFESDSSYASFASRDHSFDRHYFEEEALQEIQEAVIAAEEIERLHLTIAAAEGIAAVSIQRAFRGLRARRLLRRCLAARRLRAVCRGYRERAWLGKLLCERNELRERQALKADDRSGRTSPVQPRAAESVARQSGASHGVLLLQRWLRRVLPALRSRVRQKRLRLVVRACCSIQRTWRGFVARRRFSSDLKRLRWDRQLHALRDELDGVSTAPEALKLRAALGVGVDGRGAKPTEELLAGGAIDPEADAAYFNNIGSAPAHWRDRRAPSIEDRAVFVTASMGVVCRSLDIAERQTELRERRLTGRRIREALHHSRTTAPKNRAVLAKHPAPSPSAVVRRLYYGHSQTL</sequence>
<proteinExistence type="predicted"/>
<organism evidence="2">
    <name type="scientific">Neobodo designis</name>
    <name type="common">Flagellated protozoan</name>
    <name type="synonym">Bodo designis</name>
    <dbReference type="NCBI Taxonomy" id="312471"/>
    <lineage>
        <taxon>Eukaryota</taxon>
        <taxon>Discoba</taxon>
        <taxon>Euglenozoa</taxon>
        <taxon>Kinetoplastea</taxon>
        <taxon>Metakinetoplastina</taxon>
        <taxon>Neobodonida</taxon>
        <taxon>Neobodo</taxon>
    </lineage>
</organism>
<accession>A0A7S1QIB0</accession>
<dbReference type="InterPro" id="IPR000048">
    <property type="entry name" value="IQ_motif_EF-hand-BS"/>
</dbReference>
<evidence type="ECO:0000313" key="2">
    <source>
        <dbReference type="EMBL" id="CAD9139042.1"/>
    </source>
</evidence>
<dbReference type="AlphaFoldDB" id="A0A7S1QIB0"/>
<name>A0A7S1QIB0_NEODS</name>
<dbReference type="Pfam" id="PF00612">
    <property type="entry name" value="IQ"/>
    <property type="match status" value="2"/>
</dbReference>
<evidence type="ECO:0008006" key="3">
    <source>
        <dbReference type="Google" id="ProtNLM"/>
    </source>
</evidence>
<protein>
    <recommendedName>
        <fullName evidence="3">IQ calmodulin-binding motif family protein</fullName>
    </recommendedName>
</protein>
<gene>
    <name evidence="2" type="ORF">NDES1114_LOCUS26642</name>
</gene>